<dbReference type="AlphaFoldDB" id="A0A9N8YNW2"/>
<organism evidence="2 3">
    <name type="scientific">Diversispora eburnea</name>
    <dbReference type="NCBI Taxonomy" id="1213867"/>
    <lineage>
        <taxon>Eukaryota</taxon>
        <taxon>Fungi</taxon>
        <taxon>Fungi incertae sedis</taxon>
        <taxon>Mucoromycota</taxon>
        <taxon>Glomeromycotina</taxon>
        <taxon>Glomeromycetes</taxon>
        <taxon>Diversisporales</taxon>
        <taxon>Diversisporaceae</taxon>
        <taxon>Diversispora</taxon>
    </lineage>
</organism>
<sequence length="65" mass="7264">MKSGSTSEIRERAAHVFLRKLRNNRYSGNKDSSSKKSKSYTGGEGPLSHDIIHESNTKIANDENK</sequence>
<name>A0A9N8YNW2_9GLOM</name>
<dbReference type="Proteomes" id="UP000789706">
    <property type="component" value="Unassembled WGS sequence"/>
</dbReference>
<accession>A0A9N8YNW2</accession>
<comment type="caution">
    <text evidence="2">The sequence shown here is derived from an EMBL/GenBank/DDBJ whole genome shotgun (WGS) entry which is preliminary data.</text>
</comment>
<reference evidence="2" key="1">
    <citation type="submission" date="2021-06" db="EMBL/GenBank/DDBJ databases">
        <authorList>
            <person name="Kallberg Y."/>
            <person name="Tangrot J."/>
            <person name="Rosling A."/>
        </authorList>
    </citation>
    <scope>NUCLEOTIDE SEQUENCE</scope>
    <source>
        <strain evidence="2">AZ414A</strain>
    </source>
</reference>
<proteinExistence type="predicted"/>
<evidence type="ECO:0000256" key="1">
    <source>
        <dbReference type="SAM" id="MobiDB-lite"/>
    </source>
</evidence>
<dbReference type="EMBL" id="CAJVPK010000040">
    <property type="protein sequence ID" value="CAG8436766.1"/>
    <property type="molecule type" value="Genomic_DNA"/>
</dbReference>
<evidence type="ECO:0000313" key="3">
    <source>
        <dbReference type="Proteomes" id="UP000789706"/>
    </source>
</evidence>
<feature type="region of interest" description="Disordered" evidence="1">
    <location>
        <begin position="20"/>
        <end position="65"/>
    </location>
</feature>
<feature type="compositionally biased region" description="Basic and acidic residues" evidence="1">
    <location>
        <begin position="50"/>
        <end position="65"/>
    </location>
</feature>
<evidence type="ECO:0000313" key="2">
    <source>
        <dbReference type="EMBL" id="CAG8436766.1"/>
    </source>
</evidence>
<gene>
    <name evidence="2" type="ORF">DEBURN_LOCUS1066</name>
</gene>
<protein>
    <submittedName>
        <fullName evidence="2">9028_t:CDS:1</fullName>
    </submittedName>
</protein>
<keyword evidence="3" id="KW-1185">Reference proteome</keyword>